<dbReference type="RefSeq" id="WP_082848496.1">
    <property type="nucleotide sequence ID" value="NZ_LITT01000035.1"/>
</dbReference>
<dbReference type="InterPro" id="IPR035901">
    <property type="entry name" value="GIY-YIG_endonuc_sf"/>
</dbReference>
<gene>
    <name evidence="1" type="ORF">WY13_02580</name>
</gene>
<dbReference type="EMBL" id="LITT01000035">
    <property type="protein sequence ID" value="OAA84681.1"/>
    <property type="molecule type" value="Genomic_DNA"/>
</dbReference>
<dbReference type="AlphaFoldDB" id="A0A168MH50"/>
<protein>
    <recommendedName>
        <fullName evidence="3">GIY-YIG domain-containing protein</fullName>
    </recommendedName>
</protein>
<dbReference type="PATRIC" id="fig|1538.10.peg.2472"/>
<evidence type="ECO:0008006" key="3">
    <source>
        <dbReference type="Google" id="ProtNLM"/>
    </source>
</evidence>
<dbReference type="Gene3D" id="3.40.1440.10">
    <property type="entry name" value="GIY-YIG endonuclease"/>
    <property type="match status" value="1"/>
</dbReference>
<evidence type="ECO:0000313" key="1">
    <source>
        <dbReference type="EMBL" id="OAA84681.1"/>
    </source>
</evidence>
<reference evidence="1 2" key="1">
    <citation type="journal article" date="2015" name="Biotechnol. Bioeng.">
        <title>Genome sequence and phenotypic characterization of Caulobacter segnis.</title>
        <authorList>
            <person name="Patel S."/>
            <person name="Fletcher B."/>
            <person name="Scott D.C."/>
            <person name="Ely B."/>
        </authorList>
    </citation>
    <scope>NUCLEOTIDE SEQUENCE [LARGE SCALE GENOMIC DNA]</scope>
    <source>
        <strain evidence="1 2">ERI-2</strain>
    </source>
</reference>
<comment type="caution">
    <text evidence="1">The sequence shown here is derived from an EMBL/GenBank/DDBJ whole genome shotgun (WGS) entry which is preliminary data.</text>
</comment>
<accession>A0A168MH50</accession>
<evidence type="ECO:0000313" key="2">
    <source>
        <dbReference type="Proteomes" id="UP000077407"/>
    </source>
</evidence>
<sequence>MNKNETVKWINGVMKNKISVPLEILDGKKNRGIYGIFVVDKSHSEEFCAYIGKATNIYKRMFCGKKAHLVKLKETKLYNSVISEAMQNEDKRIDIRVLEEVTFQYENYNKDMQYLASRECYYIDKYQKLNQCLEQRPDGRNMYEDVWKKERTELNLLLKCESRGANK</sequence>
<proteinExistence type="predicted"/>
<dbReference type="OrthoDB" id="1912245at2"/>
<name>A0A168MH50_9CLOT</name>
<organism evidence="1 2">
    <name type="scientific">Clostridium ljungdahlii</name>
    <dbReference type="NCBI Taxonomy" id="1538"/>
    <lineage>
        <taxon>Bacteria</taxon>
        <taxon>Bacillati</taxon>
        <taxon>Bacillota</taxon>
        <taxon>Clostridia</taxon>
        <taxon>Eubacteriales</taxon>
        <taxon>Clostridiaceae</taxon>
        <taxon>Clostridium</taxon>
    </lineage>
</organism>
<dbReference type="Proteomes" id="UP000077407">
    <property type="component" value="Unassembled WGS sequence"/>
</dbReference>